<dbReference type="OrthoDB" id="9811121at2"/>
<dbReference type="EMBL" id="CM001368">
    <property type="protein sequence ID" value="EHJ48454.1"/>
    <property type="molecule type" value="Genomic_DNA"/>
</dbReference>
<dbReference type="InterPro" id="IPR036526">
    <property type="entry name" value="C-N_Hydrolase_sf"/>
</dbReference>
<accession>G7Q6X1</accession>
<organism evidence="3 4">
    <name type="scientific">Solidesulfovibrio carbinoliphilus subsp. oakridgensis</name>
    <dbReference type="NCBI Taxonomy" id="694327"/>
    <lineage>
        <taxon>Bacteria</taxon>
        <taxon>Pseudomonadati</taxon>
        <taxon>Thermodesulfobacteriota</taxon>
        <taxon>Desulfovibrionia</taxon>
        <taxon>Desulfovibrionales</taxon>
        <taxon>Desulfovibrionaceae</taxon>
        <taxon>Solidesulfovibrio</taxon>
    </lineage>
</organism>
<reference evidence="4" key="1">
    <citation type="journal article" date="2015" name="Genome Announc.">
        <title>High-Quality Draft Genome Sequence of Desulfovibrio carbinoliphilus FW-101-2B, an Organic Acid-Oxidizing Sulfate-Reducing Bacterium Isolated from Uranium(VI)-Contaminated Groundwater.</title>
        <authorList>
            <person name="Ramsay B.D."/>
            <person name="Hwang C."/>
            <person name="Woo H.L."/>
            <person name="Carroll S.L."/>
            <person name="Lucas S."/>
            <person name="Han J."/>
            <person name="Lapidus A.L."/>
            <person name="Cheng J.F."/>
            <person name="Goodwin L.A."/>
            <person name="Pitluck S."/>
            <person name="Peters L."/>
            <person name="Chertkov O."/>
            <person name="Held B."/>
            <person name="Detter J.C."/>
            <person name="Han C.S."/>
            <person name="Tapia R."/>
            <person name="Land M.L."/>
            <person name="Hauser L.J."/>
            <person name="Kyrpides N.C."/>
            <person name="Ivanova N.N."/>
            <person name="Mikhailova N."/>
            <person name="Pagani I."/>
            <person name="Woyke T."/>
            <person name="Arkin A.P."/>
            <person name="Dehal P."/>
            <person name="Chivian D."/>
            <person name="Criddle C.S."/>
            <person name="Wu W."/>
            <person name="Chakraborty R."/>
            <person name="Hazen T.C."/>
            <person name="Fields M.W."/>
        </authorList>
    </citation>
    <scope>NUCLEOTIDE SEQUENCE [LARGE SCALE GENOMIC DNA]</scope>
    <source>
        <strain evidence="4">FW-101-2B</strain>
    </source>
</reference>
<protein>
    <submittedName>
        <fullName evidence="3">N-carbamoylputrescine amidase</fullName>
        <ecNumber evidence="3">3.5.1.53</ecNumber>
    </submittedName>
</protein>
<dbReference type="Gene3D" id="3.60.110.10">
    <property type="entry name" value="Carbon-nitrogen hydrolase"/>
    <property type="match status" value="1"/>
</dbReference>
<dbReference type="InterPro" id="IPR003010">
    <property type="entry name" value="C-N_Hydrolase"/>
</dbReference>
<dbReference type="Pfam" id="PF00795">
    <property type="entry name" value="CN_hydrolase"/>
    <property type="match status" value="1"/>
</dbReference>
<dbReference type="SUPFAM" id="SSF56317">
    <property type="entry name" value="Carbon-nitrogen hydrolase"/>
    <property type="match status" value="1"/>
</dbReference>
<gene>
    <name evidence="3" type="ORF">DFW101_2450</name>
</gene>
<dbReference type="STRING" id="694327.DFW101_2450"/>
<dbReference type="EC" id="3.5.1.53" evidence="3"/>
<keyword evidence="4" id="KW-1185">Reference proteome</keyword>
<dbReference type="PROSITE" id="PS50263">
    <property type="entry name" value="CN_HYDROLASE"/>
    <property type="match status" value="1"/>
</dbReference>
<dbReference type="Proteomes" id="UP000004662">
    <property type="component" value="Chromosome"/>
</dbReference>
<evidence type="ECO:0000259" key="2">
    <source>
        <dbReference type="PROSITE" id="PS50263"/>
    </source>
</evidence>
<dbReference type="CDD" id="cd07573">
    <property type="entry name" value="CPA"/>
    <property type="match status" value="1"/>
</dbReference>
<sequence>MAAPFTIGLVQMAPEKTVAASVEKAADRVAAAAKAGANVVCLPELFATPYFCRTEDHAAFDLAEPIPGPTTQAMAAAAKAAGVVVVAPLFERRGPGCYHNSLAVLGPDGRHLGVYRKMHIPHDPGFEEKFYFAPGDLGFKAFDTPFGPIGTLICWDQWFPEAARATALQGALVLCYPTAIGWHPSEKAAYGETQRDAWMTVQRGHAIANGIYVAAINRVGIEGSGAGYGDTLEFWGSSFLADPSGRVLAQAGLDTEEIVTGVIDPQVLETQRRHWPFLRDRRVDAYGGLGRLYGTE</sequence>
<evidence type="ECO:0000256" key="1">
    <source>
        <dbReference type="ARBA" id="ARBA00022801"/>
    </source>
</evidence>
<dbReference type="RefSeq" id="WP_009181828.1">
    <property type="nucleotide sequence ID" value="NZ_CM001368.1"/>
</dbReference>
<evidence type="ECO:0000313" key="4">
    <source>
        <dbReference type="Proteomes" id="UP000004662"/>
    </source>
</evidence>
<dbReference type="GO" id="GO:0033388">
    <property type="term" value="P:putrescine biosynthetic process from arginine"/>
    <property type="evidence" value="ECO:0007669"/>
    <property type="project" value="TreeGrafter"/>
</dbReference>
<name>G7Q6X1_9BACT</name>
<dbReference type="InterPro" id="IPR050345">
    <property type="entry name" value="Aliph_Amidase/BUP"/>
</dbReference>
<dbReference type="PANTHER" id="PTHR43674:SF2">
    <property type="entry name" value="BETA-UREIDOPROPIONASE"/>
    <property type="match status" value="1"/>
</dbReference>
<proteinExistence type="predicted"/>
<dbReference type="PANTHER" id="PTHR43674">
    <property type="entry name" value="NITRILASE C965.09-RELATED"/>
    <property type="match status" value="1"/>
</dbReference>
<feature type="domain" description="CN hydrolase" evidence="2">
    <location>
        <begin position="5"/>
        <end position="265"/>
    </location>
</feature>
<dbReference type="FunFam" id="3.60.110.10:FF:000010">
    <property type="entry name" value="Carbon-nitrogen hydrolase"/>
    <property type="match status" value="1"/>
</dbReference>
<dbReference type="eggNOG" id="COG0388">
    <property type="taxonomic scope" value="Bacteria"/>
</dbReference>
<dbReference type="HOGENOM" id="CLU_030130_4_0_7"/>
<dbReference type="GO" id="GO:0050126">
    <property type="term" value="F:N-carbamoylputrescine amidase activity"/>
    <property type="evidence" value="ECO:0007669"/>
    <property type="project" value="UniProtKB-EC"/>
</dbReference>
<evidence type="ECO:0000313" key="3">
    <source>
        <dbReference type="EMBL" id="EHJ48454.1"/>
    </source>
</evidence>
<keyword evidence="1 3" id="KW-0378">Hydrolase</keyword>
<dbReference type="AlphaFoldDB" id="G7Q6X1"/>